<evidence type="ECO:0000256" key="2">
    <source>
        <dbReference type="ARBA" id="ARBA00008785"/>
    </source>
</evidence>
<accession>K0NHC4</accession>
<evidence type="ECO:0000256" key="4">
    <source>
        <dbReference type="ARBA" id="ARBA00023002"/>
    </source>
</evidence>
<keyword evidence="4 12" id="KW-0560">Oxidoreductase</keyword>
<dbReference type="InterPro" id="IPR015884">
    <property type="entry name" value="Malic_enzyme_CS"/>
</dbReference>
<dbReference type="EC" id="1.1.1.38" evidence="12"/>
<dbReference type="InterPro" id="IPR037062">
    <property type="entry name" value="Malic_N_dom_sf"/>
</dbReference>
<reference evidence="12 13" key="1">
    <citation type="journal article" date="2013" name="Environ. Microbiol.">
        <title>Complete genome, catabolic sub-proteomes and key-metabolites of Desulfobacula toluolica Tol2, a marine, aromatic compound-degrading, sulfate-reducing bacterium.</title>
        <authorList>
            <person name="Wohlbrand L."/>
            <person name="Jacob J.H."/>
            <person name="Kube M."/>
            <person name="Mussmann M."/>
            <person name="Jarling R."/>
            <person name="Beck A."/>
            <person name="Amann R."/>
            <person name="Wilkes H."/>
            <person name="Reinhardt R."/>
            <person name="Rabus R."/>
        </authorList>
    </citation>
    <scope>NUCLEOTIDE SEQUENCE [LARGE SCALE GENOMIC DNA]</scope>
    <source>
        <strain evidence="13">DSM 7467 / Tol2</strain>
    </source>
</reference>
<feature type="binding site" evidence="8">
    <location>
        <position position="278"/>
    </location>
    <ligand>
        <name>a divalent metal cation</name>
        <dbReference type="ChEBI" id="CHEBI:60240"/>
    </ligand>
</feature>
<dbReference type="AlphaFoldDB" id="K0NHC4"/>
<evidence type="ECO:0000313" key="13">
    <source>
        <dbReference type="Proteomes" id="UP000007347"/>
    </source>
</evidence>
<dbReference type="EMBL" id="FO203503">
    <property type="protein sequence ID" value="CCK80671.1"/>
    <property type="molecule type" value="Genomic_DNA"/>
</dbReference>
<dbReference type="InterPro" id="IPR012302">
    <property type="entry name" value="Malic_NAD-bd"/>
</dbReference>
<dbReference type="Proteomes" id="UP000007347">
    <property type="component" value="Chromosome"/>
</dbReference>
<dbReference type="GO" id="GO:0006108">
    <property type="term" value="P:malate metabolic process"/>
    <property type="evidence" value="ECO:0007669"/>
    <property type="project" value="TreeGrafter"/>
</dbReference>
<feature type="binding site" evidence="8">
    <location>
        <position position="254"/>
    </location>
    <ligand>
        <name>a divalent metal cation</name>
        <dbReference type="ChEBI" id="CHEBI:60240"/>
    </ligand>
</feature>
<feature type="domain" description="Malic enzyme N-terminal" evidence="11">
    <location>
        <begin position="89"/>
        <end position="269"/>
    </location>
</feature>
<dbReference type="InterPro" id="IPR001891">
    <property type="entry name" value="Malic_OxRdtase"/>
</dbReference>
<name>K0NHC4_DESTT</name>
<dbReference type="PROSITE" id="PS00331">
    <property type="entry name" value="MALIC_ENZYMES"/>
    <property type="match status" value="1"/>
</dbReference>
<protein>
    <submittedName>
        <fullName evidence="12">SfcA: NAD-dependent malic enzyme</fullName>
        <ecNumber evidence="12">1.1.1.38</ecNumber>
    </submittedName>
</protein>
<sequence>MEINHYEFKYGEFGDTTGVQINLRGFDVLRFNNISKGTAFTIEERSRLKLSGFLPPRVKTLEDQIRSSLKIVDEKKSDIEKFIYIRSLYDRNVVLAHAVIADNVTKFLPIIYTPTVGLACQQYSSIYRGANGVHFYPGNIDYAEYVLRNYTDQDIRIAVVTDNQGILGIGDQGAGGIPICLGKLMLYTQGAGIAPWHGLPVSLDVGTDNEDLLNDPNYLGWRHKRLKGEEYDAFIKKFVTAFKKNFPHALCQWEDFSKQTAFTVRDTYLNHLISFNDDIQGTGSIALAGIIAAMKVKKEKMTDQVYLVNGAGAGGIGIAEQIQVELIAQGMDEADAIARIFTMDSRGVVTADRDLEPYKKKFAKDSKTLAWLTSSEDNTLLNAVKHEKVTVLIGTSGQPGLFTQQIVQAVGKNTDRPVILPLSNPTSKAEALPKDVYEWTNGKALMATGSPFDPVDHDGKEYRIGQMNNSFVFPGVGLGVVASGATEVLPVFFSAAAHAIAEFVSEQDINDGILCPPLDQLKEVSLEVAKRVGAEAIKAGVTKKDCFFSKFKHKNDPERLNTLVDKMRWNPQYFDQI</sequence>
<keyword evidence="13" id="KW-1185">Reference proteome</keyword>
<evidence type="ECO:0000256" key="8">
    <source>
        <dbReference type="PIRSR" id="PIRSR000106-3"/>
    </source>
</evidence>
<dbReference type="PANTHER" id="PTHR23406">
    <property type="entry name" value="MALIC ENZYME-RELATED"/>
    <property type="match status" value="1"/>
</dbReference>
<proteinExistence type="inferred from homology"/>
<feature type="active site" description="Proton donor" evidence="6">
    <location>
        <position position="112"/>
    </location>
</feature>
<evidence type="ECO:0000256" key="7">
    <source>
        <dbReference type="PIRSR" id="PIRSR000106-2"/>
    </source>
</evidence>
<organism evidence="12 13">
    <name type="scientific">Desulfobacula toluolica (strain DSM 7467 / Tol2)</name>
    <dbReference type="NCBI Taxonomy" id="651182"/>
    <lineage>
        <taxon>Bacteria</taxon>
        <taxon>Pseudomonadati</taxon>
        <taxon>Thermodesulfobacteriota</taxon>
        <taxon>Desulfobacteria</taxon>
        <taxon>Desulfobacterales</taxon>
        <taxon>Desulfobacteraceae</taxon>
        <taxon>Desulfobacula</taxon>
    </lineage>
</organism>
<evidence type="ECO:0000256" key="1">
    <source>
        <dbReference type="ARBA" id="ARBA00001936"/>
    </source>
</evidence>
<feature type="binding site" evidence="7">
    <location>
        <position position="424"/>
    </location>
    <ligand>
        <name>(S)-malate</name>
        <dbReference type="ChEBI" id="CHEBI:15589"/>
    </ligand>
</feature>
<dbReference type="InterPro" id="IPR046346">
    <property type="entry name" value="Aminoacid_DH-like_N_sf"/>
</dbReference>
<dbReference type="Gene3D" id="3.40.50.10380">
    <property type="entry name" value="Malic enzyme, N-terminal domain"/>
    <property type="match status" value="1"/>
</dbReference>
<dbReference type="SUPFAM" id="SSF53223">
    <property type="entry name" value="Aminoacid dehydrogenase-like, N-terminal domain"/>
    <property type="match status" value="1"/>
</dbReference>
<dbReference type="NCBIfam" id="NF010052">
    <property type="entry name" value="PRK13529.1"/>
    <property type="match status" value="1"/>
</dbReference>
<gene>
    <name evidence="12" type="primary">sfcA</name>
    <name evidence="12" type="ordered locus">TOL2_C25100</name>
</gene>
<comment type="similarity">
    <text evidence="2 9">Belongs to the malic enzymes family.</text>
</comment>
<dbReference type="GO" id="GO:0016616">
    <property type="term" value="F:oxidoreductase activity, acting on the CH-OH group of donors, NAD or NADP as acceptor"/>
    <property type="evidence" value="ECO:0007669"/>
    <property type="project" value="InterPro"/>
</dbReference>
<dbReference type="PRINTS" id="PR00072">
    <property type="entry name" value="MALOXRDTASE"/>
</dbReference>
<dbReference type="SUPFAM" id="SSF51735">
    <property type="entry name" value="NAD(P)-binding Rossmann-fold domains"/>
    <property type="match status" value="1"/>
</dbReference>
<dbReference type="InterPro" id="IPR036291">
    <property type="entry name" value="NAD(P)-bd_dom_sf"/>
</dbReference>
<dbReference type="GO" id="GO:0004470">
    <property type="term" value="F:malic enzyme activity"/>
    <property type="evidence" value="ECO:0007669"/>
    <property type="project" value="InterPro"/>
</dbReference>
<evidence type="ECO:0000256" key="3">
    <source>
        <dbReference type="ARBA" id="ARBA00022723"/>
    </source>
</evidence>
<evidence type="ECO:0000256" key="5">
    <source>
        <dbReference type="ARBA" id="ARBA00023027"/>
    </source>
</evidence>
<evidence type="ECO:0000256" key="9">
    <source>
        <dbReference type="RuleBase" id="RU003427"/>
    </source>
</evidence>
<dbReference type="Gene3D" id="3.40.50.720">
    <property type="entry name" value="NAD(P)-binding Rossmann-like Domain"/>
    <property type="match status" value="1"/>
</dbReference>
<dbReference type="PIRSF" id="PIRSF000106">
    <property type="entry name" value="ME"/>
    <property type="match status" value="1"/>
</dbReference>
<dbReference type="PANTHER" id="PTHR23406:SF34">
    <property type="entry name" value="NAD-DEPENDENT MALIC ENZYME, MITOCHONDRIAL"/>
    <property type="match status" value="1"/>
</dbReference>
<keyword evidence="3 8" id="KW-0479">Metal-binding</keyword>
<feature type="binding site" evidence="7">
    <location>
        <position position="468"/>
    </location>
    <ligand>
        <name>(S)-malate</name>
        <dbReference type="ChEBI" id="CHEBI:15589"/>
    </ligand>
</feature>
<feature type="active site" description="Proton acceptor" evidence="6">
    <location>
        <position position="183"/>
    </location>
</feature>
<dbReference type="HOGENOM" id="CLU_011405_5_2_7"/>
<dbReference type="PATRIC" id="fig|651182.5.peg.2960"/>
<dbReference type="RefSeq" id="WP_014957977.1">
    <property type="nucleotide sequence ID" value="NC_018645.1"/>
</dbReference>
<dbReference type="Pfam" id="PF00390">
    <property type="entry name" value="malic"/>
    <property type="match status" value="1"/>
</dbReference>
<keyword evidence="5" id="KW-0520">NAD</keyword>
<dbReference type="GO" id="GO:0051287">
    <property type="term" value="F:NAD binding"/>
    <property type="evidence" value="ECO:0007669"/>
    <property type="project" value="InterPro"/>
</dbReference>
<dbReference type="OrthoDB" id="3314528at2"/>
<dbReference type="STRING" id="651182.TOL2_C25100"/>
<dbReference type="GO" id="GO:0046872">
    <property type="term" value="F:metal ion binding"/>
    <property type="evidence" value="ECO:0007669"/>
    <property type="project" value="UniProtKB-KW"/>
</dbReference>
<evidence type="ECO:0000259" key="11">
    <source>
        <dbReference type="SMART" id="SM01274"/>
    </source>
</evidence>
<feature type="domain" description="Malic enzyme NAD-binding" evidence="10">
    <location>
        <begin position="279"/>
        <end position="537"/>
    </location>
</feature>
<dbReference type="InterPro" id="IPR012301">
    <property type="entry name" value="Malic_N_dom"/>
</dbReference>
<evidence type="ECO:0000259" key="10">
    <source>
        <dbReference type="SMART" id="SM00919"/>
    </source>
</evidence>
<dbReference type="SMART" id="SM01274">
    <property type="entry name" value="malic"/>
    <property type="match status" value="1"/>
</dbReference>
<feature type="binding site" evidence="8">
    <location>
        <position position="255"/>
    </location>
    <ligand>
        <name>a divalent metal cation</name>
        <dbReference type="ChEBI" id="CHEBI:60240"/>
    </ligand>
</feature>
<dbReference type="SMART" id="SM00919">
    <property type="entry name" value="Malic_M"/>
    <property type="match status" value="1"/>
</dbReference>
<comment type="cofactor">
    <cofactor evidence="8">
        <name>Mg(2+)</name>
        <dbReference type="ChEBI" id="CHEBI:18420"/>
    </cofactor>
    <cofactor evidence="8">
        <name>Mn(2+)</name>
        <dbReference type="ChEBI" id="CHEBI:29035"/>
    </cofactor>
    <text evidence="8">Divalent metal cations. Prefers magnesium or manganese.</text>
</comment>
<comment type="cofactor">
    <cofactor evidence="1">
        <name>Mn(2+)</name>
        <dbReference type="ChEBI" id="CHEBI:29035"/>
    </cofactor>
</comment>
<dbReference type="Pfam" id="PF03949">
    <property type="entry name" value="Malic_M"/>
    <property type="match status" value="1"/>
</dbReference>
<evidence type="ECO:0000313" key="12">
    <source>
        <dbReference type="EMBL" id="CCK80671.1"/>
    </source>
</evidence>
<dbReference type="KEGG" id="dto:TOL2_C25100"/>
<evidence type="ECO:0000256" key="6">
    <source>
        <dbReference type="PIRSR" id="PIRSR000106-1"/>
    </source>
</evidence>